<dbReference type="InterPro" id="IPR003256">
    <property type="entry name" value="Ribosomal_uL24"/>
</dbReference>
<keyword evidence="6" id="KW-1185">Reference proteome</keyword>
<dbReference type="InterPro" id="IPR041988">
    <property type="entry name" value="Ribosomal_uL24_KOW"/>
</dbReference>
<dbReference type="CDD" id="cd06089">
    <property type="entry name" value="KOW_RPL26"/>
    <property type="match status" value="1"/>
</dbReference>
<dbReference type="InterPro" id="IPR014722">
    <property type="entry name" value="Rib_uL2_dom2"/>
</dbReference>
<dbReference type="GO" id="GO:1990904">
    <property type="term" value="C:ribonucleoprotein complex"/>
    <property type="evidence" value="ECO:0007669"/>
    <property type="project" value="UniProtKB-KW"/>
</dbReference>
<dbReference type="AlphaFoldDB" id="A0A0D2CRE2"/>
<dbReference type="Gene3D" id="2.30.30.30">
    <property type="match status" value="1"/>
</dbReference>
<dbReference type="GO" id="GO:0005840">
    <property type="term" value="C:ribosome"/>
    <property type="evidence" value="ECO:0007669"/>
    <property type="project" value="UniProtKB-KW"/>
</dbReference>
<evidence type="ECO:0000256" key="4">
    <source>
        <dbReference type="SAM" id="MobiDB-lite"/>
    </source>
</evidence>
<organism evidence="5 6">
    <name type="scientific">Phialophora macrospora</name>
    <dbReference type="NCBI Taxonomy" id="1851006"/>
    <lineage>
        <taxon>Eukaryota</taxon>
        <taxon>Fungi</taxon>
        <taxon>Dikarya</taxon>
        <taxon>Ascomycota</taxon>
        <taxon>Pezizomycotina</taxon>
        <taxon>Eurotiomycetes</taxon>
        <taxon>Chaetothyriomycetidae</taxon>
        <taxon>Chaetothyriales</taxon>
        <taxon>Herpotrichiellaceae</taxon>
        <taxon>Phialophora</taxon>
    </lineage>
</organism>
<evidence type="ECO:0000256" key="2">
    <source>
        <dbReference type="ARBA" id="ARBA00022980"/>
    </source>
</evidence>
<keyword evidence="3" id="KW-0687">Ribonucleoprotein</keyword>
<dbReference type="Pfam" id="PF22682">
    <property type="entry name" value="Ribosomal_uL24m-like"/>
    <property type="match status" value="1"/>
</dbReference>
<keyword evidence="2" id="KW-0689">Ribosomal protein</keyword>
<proteinExistence type="inferred from homology"/>
<dbReference type="GO" id="GO:0003735">
    <property type="term" value="F:structural constituent of ribosome"/>
    <property type="evidence" value="ECO:0007669"/>
    <property type="project" value="InterPro"/>
</dbReference>
<accession>A0A0D2CRE2</accession>
<protein>
    <recommendedName>
        <fullName evidence="7">KOW domain-containing protein</fullName>
    </recommendedName>
</protein>
<dbReference type="GO" id="GO:0006412">
    <property type="term" value="P:translation"/>
    <property type="evidence" value="ECO:0007669"/>
    <property type="project" value="InterPro"/>
</dbReference>
<feature type="compositionally biased region" description="Polar residues" evidence="4">
    <location>
        <begin position="370"/>
        <end position="382"/>
    </location>
</feature>
<dbReference type="HOGENOM" id="CLU_041333_0_0_1"/>
<dbReference type="GO" id="GO:0003723">
    <property type="term" value="F:RNA binding"/>
    <property type="evidence" value="ECO:0007669"/>
    <property type="project" value="InterPro"/>
</dbReference>
<sequence>MQRVLRINLQSRNQALKAARRKNRDAYLKDWKEYEARHILTEKKKNEYIKAERKARREDWMLGPLAPKRDVGTKQNFYGTVSNLLYQGPVFPPQVRRGPKGNGWDYVGAEGRPEEQKEWEGYGNEGNIVEGDRVVVVKGPTSLVGQIGKVRDVASDSKEVRIEGLNMADVEIPENFPDQRQKLHYTSLELPLPISDVRLVHRLTDERTGKDRDVVVKLLRGGPPYIQREPNSPLPRHTRYIAGEDITIPWPKVEIPSYEAYEGDTTRYDVESQTWTPTLYAPPVPPAAFDNLIEDEKYKRDRRWHDDEYVRMKVLEDARAEWYMERKIQGPLDTMVAEKIRQASQRTEAIKAAGMSEETKVLIEEQMSRNVTEGTLQAQTKSTPRRRKVEAVA</sequence>
<evidence type="ECO:0008006" key="7">
    <source>
        <dbReference type="Google" id="ProtNLM"/>
    </source>
</evidence>
<evidence type="ECO:0000256" key="3">
    <source>
        <dbReference type="ARBA" id="ARBA00023274"/>
    </source>
</evidence>
<name>A0A0D2CRE2_9EURO</name>
<dbReference type="Proteomes" id="UP000054266">
    <property type="component" value="Unassembled WGS sequence"/>
</dbReference>
<gene>
    <name evidence="5" type="ORF">PV04_06963</name>
</gene>
<dbReference type="PANTHER" id="PTHR12903">
    <property type="entry name" value="MITOCHONDRIAL RIBOSOMAL PROTEIN L24"/>
    <property type="match status" value="1"/>
</dbReference>
<evidence type="ECO:0000256" key="1">
    <source>
        <dbReference type="ARBA" id="ARBA00010618"/>
    </source>
</evidence>
<reference evidence="5 6" key="1">
    <citation type="submission" date="2015-01" db="EMBL/GenBank/DDBJ databases">
        <title>The Genome Sequence of Capronia semiimmersa CBS27337.</title>
        <authorList>
            <consortium name="The Broad Institute Genomics Platform"/>
            <person name="Cuomo C."/>
            <person name="de Hoog S."/>
            <person name="Gorbushina A."/>
            <person name="Stielow B."/>
            <person name="Teixiera M."/>
            <person name="Abouelleil A."/>
            <person name="Chapman S.B."/>
            <person name="Priest M."/>
            <person name="Young S.K."/>
            <person name="Wortman J."/>
            <person name="Nusbaum C."/>
            <person name="Birren B."/>
        </authorList>
    </citation>
    <scope>NUCLEOTIDE SEQUENCE [LARGE SCALE GENOMIC DNA]</scope>
    <source>
        <strain evidence="5 6">CBS 27337</strain>
    </source>
</reference>
<evidence type="ECO:0000313" key="5">
    <source>
        <dbReference type="EMBL" id="KIW67731.1"/>
    </source>
</evidence>
<dbReference type="STRING" id="5601.A0A0D2CRE2"/>
<comment type="similarity">
    <text evidence="1">Belongs to the universal ribosomal protein uL24 family.</text>
</comment>
<feature type="compositionally biased region" description="Basic residues" evidence="4">
    <location>
        <begin position="383"/>
        <end position="393"/>
    </location>
</feature>
<evidence type="ECO:0000313" key="6">
    <source>
        <dbReference type="Proteomes" id="UP000054266"/>
    </source>
</evidence>
<dbReference type="InterPro" id="IPR008991">
    <property type="entry name" value="Translation_prot_SH3-like_sf"/>
</dbReference>
<feature type="region of interest" description="Disordered" evidence="4">
    <location>
        <begin position="370"/>
        <end position="393"/>
    </location>
</feature>
<dbReference type="EMBL" id="KN846959">
    <property type="protein sequence ID" value="KIW67731.1"/>
    <property type="molecule type" value="Genomic_DNA"/>
</dbReference>
<dbReference type="SUPFAM" id="SSF50104">
    <property type="entry name" value="Translation proteins SH3-like domain"/>
    <property type="match status" value="1"/>
</dbReference>